<dbReference type="Proteomes" id="UP000053789">
    <property type="component" value="Unassembled WGS sequence"/>
</dbReference>
<evidence type="ECO:0000256" key="1">
    <source>
        <dbReference type="ARBA" id="ARBA00004141"/>
    </source>
</evidence>
<dbReference type="GO" id="GO:0008374">
    <property type="term" value="F:O-acyltransferase activity"/>
    <property type="evidence" value="ECO:0007669"/>
    <property type="project" value="InterPro"/>
</dbReference>
<dbReference type="OrthoDB" id="2796277at2759"/>
<evidence type="ECO:0000256" key="7">
    <source>
        <dbReference type="SAM" id="MobiDB-lite"/>
    </source>
</evidence>
<dbReference type="Pfam" id="PF13813">
    <property type="entry name" value="MBOAT_2"/>
    <property type="match status" value="1"/>
</dbReference>
<organism evidence="10 11">
    <name type="scientific">Cladophialophora bantiana (strain ATCC 10958 / CBS 173.52 / CDC B-1940 / NIH 8579)</name>
    <name type="common">Xylohypha bantiana</name>
    <dbReference type="NCBI Taxonomy" id="1442370"/>
    <lineage>
        <taxon>Eukaryota</taxon>
        <taxon>Fungi</taxon>
        <taxon>Dikarya</taxon>
        <taxon>Ascomycota</taxon>
        <taxon>Pezizomycotina</taxon>
        <taxon>Eurotiomycetes</taxon>
        <taxon>Chaetothyriomycetidae</taxon>
        <taxon>Chaetothyriales</taxon>
        <taxon>Herpotrichiellaceae</taxon>
        <taxon>Cladophialophora</taxon>
    </lineage>
</organism>
<dbReference type="InterPro" id="IPR032805">
    <property type="entry name" value="Wax_synthase_dom"/>
</dbReference>
<gene>
    <name evidence="10" type="ORF">Z519_03441</name>
</gene>
<dbReference type="EMBL" id="KN846983">
    <property type="protein sequence ID" value="KIW96372.1"/>
    <property type="molecule type" value="Genomic_DNA"/>
</dbReference>
<evidence type="ECO:0000313" key="10">
    <source>
        <dbReference type="EMBL" id="KIW96372.1"/>
    </source>
</evidence>
<sequence>MADEYVSLYRQTLARRQRLYEAAISTGGYTPFLCPWDSLPALYLFLAISSTPRLPPKLAKAVRYITFVVILSQGTYTVYHRRTLWIGAGYGIGLLTAWGIIMAGALLLCNNVARDFRRLELRAFKAEIADSDRKGSTALSSSTDRTQGVDMTNRRMANVHPSSETNRISPEKLPPQSYELVWTGFPYNSDWFHVTDWTVDLITSFRAVGWQHRIPTVGPIDPSTPHDTSAVVSTIRVSNDKSRSLQWRALRGFVTTYLIVDFLKTVMITDPYFMGLVPLDSPSPWPWLARVNDVIPIATRWVRSWTTLFAVVFALQFIFSLSPLFFATILPALFDVTKITKAPLLEPWMYPDYWQRLSTSVMYSGLAGFWGKCWHQMFRFAVSEPSRVLVGKLNLNPRGQAARTIQLLVAFTLSGSIHASASHTAFSMVVSRPFSGALLYFFLQGVGIIVQSFVVKLLQRHIPWVKKLPLAVRQTVNTLVVVTYLYFTGPLLVNDFAACGLWLYEPVPISFFRGLGFGPGGKDEGWWTWNQEGSRFIGLWKGDRWWKRAVAIY</sequence>
<dbReference type="VEuPathDB" id="FungiDB:Z519_03441"/>
<evidence type="ECO:0000256" key="3">
    <source>
        <dbReference type="ARBA" id="ARBA00022679"/>
    </source>
</evidence>
<evidence type="ECO:0000256" key="8">
    <source>
        <dbReference type="SAM" id="Phobius"/>
    </source>
</evidence>
<evidence type="ECO:0000256" key="2">
    <source>
        <dbReference type="ARBA" id="ARBA00007282"/>
    </source>
</evidence>
<comment type="similarity">
    <text evidence="2">Belongs to the wax synthase family.</text>
</comment>
<keyword evidence="6 8" id="KW-0472">Membrane</keyword>
<keyword evidence="11" id="KW-1185">Reference proteome</keyword>
<keyword evidence="3" id="KW-0808">Transferase</keyword>
<evidence type="ECO:0000256" key="6">
    <source>
        <dbReference type="ARBA" id="ARBA00023136"/>
    </source>
</evidence>
<dbReference type="GO" id="GO:0006629">
    <property type="term" value="P:lipid metabolic process"/>
    <property type="evidence" value="ECO:0007669"/>
    <property type="project" value="InterPro"/>
</dbReference>
<keyword evidence="4 8" id="KW-0812">Transmembrane</keyword>
<evidence type="ECO:0000313" key="11">
    <source>
        <dbReference type="Proteomes" id="UP000053789"/>
    </source>
</evidence>
<evidence type="ECO:0000256" key="4">
    <source>
        <dbReference type="ARBA" id="ARBA00022692"/>
    </source>
</evidence>
<dbReference type="HOGENOM" id="CLU_021051_1_1_1"/>
<proteinExistence type="inferred from homology"/>
<dbReference type="InterPro" id="IPR044851">
    <property type="entry name" value="Wax_synthase"/>
</dbReference>
<dbReference type="AlphaFoldDB" id="A0A0D2GD86"/>
<feature type="region of interest" description="Disordered" evidence="7">
    <location>
        <begin position="135"/>
        <end position="171"/>
    </location>
</feature>
<evidence type="ECO:0000259" key="9">
    <source>
        <dbReference type="Pfam" id="PF13813"/>
    </source>
</evidence>
<accession>A0A0D2GD86</accession>
<feature type="transmembrane region" description="Helical" evidence="8">
    <location>
        <begin position="308"/>
        <end position="333"/>
    </location>
</feature>
<feature type="transmembrane region" description="Helical" evidence="8">
    <location>
        <begin position="85"/>
        <end position="109"/>
    </location>
</feature>
<dbReference type="GeneID" id="27696369"/>
<dbReference type="PANTHER" id="PTHR31595:SF67">
    <property type="entry name" value="WAX SYNTHASE DOMAIN-CONTAINING PROTEIN"/>
    <property type="match status" value="1"/>
</dbReference>
<feature type="transmembrane region" description="Helical" evidence="8">
    <location>
        <begin position="438"/>
        <end position="458"/>
    </location>
</feature>
<feature type="compositionally biased region" description="Polar residues" evidence="7">
    <location>
        <begin position="137"/>
        <end position="150"/>
    </location>
</feature>
<feature type="transmembrane region" description="Helical" evidence="8">
    <location>
        <begin position="479"/>
        <end position="504"/>
    </location>
</feature>
<protein>
    <recommendedName>
        <fullName evidence="9">Wax synthase domain-containing protein</fullName>
    </recommendedName>
</protein>
<feature type="domain" description="Wax synthase" evidence="9">
    <location>
        <begin position="364"/>
        <end position="442"/>
    </location>
</feature>
<name>A0A0D2GD86_CLAB1</name>
<keyword evidence="5 8" id="KW-1133">Transmembrane helix</keyword>
<dbReference type="RefSeq" id="XP_016623041.1">
    <property type="nucleotide sequence ID" value="XM_016761191.1"/>
</dbReference>
<reference evidence="10" key="1">
    <citation type="submission" date="2015-01" db="EMBL/GenBank/DDBJ databases">
        <title>The Genome Sequence of Cladophialophora bantiana CBS 173.52.</title>
        <authorList>
            <consortium name="The Broad Institute Genomics Platform"/>
            <person name="Cuomo C."/>
            <person name="de Hoog S."/>
            <person name="Gorbushina A."/>
            <person name="Stielow B."/>
            <person name="Teixiera M."/>
            <person name="Abouelleil A."/>
            <person name="Chapman S.B."/>
            <person name="Priest M."/>
            <person name="Young S.K."/>
            <person name="Wortman J."/>
            <person name="Nusbaum C."/>
            <person name="Birren B."/>
        </authorList>
    </citation>
    <scope>NUCLEOTIDE SEQUENCE [LARGE SCALE GENOMIC DNA]</scope>
    <source>
        <strain evidence="10">CBS 173.52</strain>
    </source>
</reference>
<dbReference type="GO" id="GO:0016020">
    <property type="term" value="C:membrane"/>
    <property type="evidence" value="ECO:0007669"/>
    <property type="project" value="UniProtKB-SubCell"/>
</dbReference>
<dbReference type="PANTHER" id="PTHR31595">
    <property type="entry name" value="LONG-CHAIN-ALCOHOL O-FATTY-ACYLTRANSFERASE 3-RELATED"/>
    <property type="match status" value="1"/>
</dbReference>
<comment type="subcellular location">
    <subcellularLocation>
        <location evidence="1">Membrane</location>
        <topology evidence="1">Multi-pass membrane protein</topology>
    </subcellularLocation>
</comment>
<evidence type="ECO:0000256" key="5">
    <source>
        <dbReference type="ARBA" id="ARBA00022989"/>
    </source>
</evidence>